<accession>K0IYJ5</accession>
<protein>
    <submittedName>
        <fullName evidence="1">DNA polymerase I</fullName>
    </submittedName>
</protein>
<proteinExistence type="predicted"/>
<name>K0IYJ5_AMPXN</name>
<evidence type="ECO:0000313" key="2">
    <source>
        <dbReference type="Proteomes" id="UP000006294"/>
    </source>
</evidence>
<reference evidence="1 2" key="1">
    <citation type="submission" date="2011-01" db="EMBL/GenBank/DDBJ databases">
        <title>Whole genome sequence of Amphibacillus xylinus NBRC 15112.</title>
        <authorList>
            <person name="Nakazawa H."/>
            <person name="Katano Y."/>
            <person name="Nakamura S."/>
            <person name="Sasagawa M."/>
            <person name="Fukada J."/>
            <person name="Arai T."/>
            <person name="Sasakura N."/>
            <person name="Mochizuki D."/>
            <person name="Hosoyama A."/>
            <person name="Harada K."/>
            <person name="Horikawa H."/>
            <person name="Kato Y."/>
            <person name="Harada T."/>
            <person name="Sasaki K."/>
            <person name="Sekiguchi M."/>
            <person name="Hodoyama M."/>
            <person name="Nishiko R."/>
            <person name="Narita H."/>
            <person name="Hanamaki A."/>
            <person name="Hata C."/>
            <person name="Konno Y."/>
            <person name="Niimura Y."/>
            <person name="Yamazaki S."/>
            <person name="Fujita N."/>
        </authorList>
    </citation>
    <scope>NUCLEOTIDE SEQUENCE [LARGE SCALE GENOMIC DNA]</scope>
    <source>
        <strain evidence="2">ATCC 51415 / DSM 6626 / JCM 7361 / LMG 17667 / NBRC 15112 / Ep01</strain>
    </source>
</reference>
<dbReference type="SUPFAM" id="SSF56672">
    <property type="entry name" value="DNA/RNA polymerases"/>
    <property type="match status" value="1"/>
</dbReference>
<evidence type="ECO:0000313" key="1">
    <source>
        <dbReference type="EMBL" id="BAM47524.1"/>
    </source>
</evidence>
<keyword evidence="2" id="KW-1185">Reference proteome</keyword>
<dbReference type="EMBL" id="AP012050">
    <property type="protein sequence ID" value="BAM47524.1"/>
    <property type="molecule type" value="Genomic_DNA"/>
</dbReference>
<dbReference type="Proteomes" id="UP000006294">
    <property type="component" value="Chromosome"/>
</dbReference>
<dbReference type="AlphaFoldDB" id="K0IYJ5"/>
<dbReference type="eggNOG" id="COG0749">
    <property type="taxonomic scope" value="Bacteria"/>
</dbReference>
<dbReference type="HOGENOM" id="CLU_207920_0_0_9"/>
<sequence length="65" mass="7366">MGTNRKLWTKKGYYIVAHVHDEIIIEANMDASLSQVCEEMAKTPSWAKGLLLGADGFECLFYQKD</sequence>
<dbReference type="STRING" id="698758.AXY_13920"/>
<dbReference type="InterPro" id="IPR043502">
    <property type="entry name" value="DNA/RNA_pol_sf"/>
</dbReference>
<gene>
    <name evidence="1" type="ordered locus">AXY_13920</name>
</gene>
<organism evidence="1 2">
    <name type="scientific">Amphibacillus xylanus (strain ATCC 51415 / DSM 6626 / JCM 7361 / LMG 17667 / NBRC 15112 / Ep01)</name>
    <dbReference type="NCBI Taxonomy" id="698758"/>
    <lineage>
        <taxon>Bacteria</taxon>
        <taxon>Bacillati</taxon>
        <taxon>Bacillota</taxon>
        <taxon>Bacilli</taxon>
        <taxon>Bacillales</taxon>
        <taxon>Bacillaceae</taxon>
        <taxon>Amphibacillus</taxon>
    </lineage>
</organism>
<dbReference type="KEGG" id="axl:AXY_13920"/>